<dbReference type="InterPro" id="IPR013196">
    <property type="entry name" value="HTH_11"/>
</dbReference>
<protein>
    <submittedName>
        <fullName evidence="5">Biotin--[acetyl-CoA-carboxylase] ligase</fullName>
        <ecNumber evidence="5">6.3.4.15</ecNumber>
    </submittedName>
</protein>
<reference evidence="5 6" key="1">
    <citation type="journal article" date="2019" name="Int. J. Syst. Evol. Microbiol.">
        <title>The Global Catalogue of Microorganisms (GCM) 10K type strain sequencing project: providing services to taxonomists for standard genome sequencing and annotation.</title>
        <authorList>
            <consortium name="The Broad Institute Genomics Platform"/>
            <consortium name="The Broad Institute Genome Sequencing Center for Infectious Disease"/>
            <person name="Wu L."/>
            <person name="Ma J."/>
        </authorList>
    </citation>
    <scope>NUCLEOTIDE SEQUENCE [LARGE SCALE GENOMIC DNA]</scope>
    <source>
        <strain evidence="5 6">CGMCC 1.10594</strain>
    </source>
</reference>
<dbReference type="RefSeq" id="WP_256404028.1">
    <property type="nucleotide sequence ID" value="NZ_CP187151.1"/>
</dbReference>
<evidence type="ECO:0000313" key="6">
    <source>
        <dbReference type="Proteomes" id="UP001597075"/>
    </source>
</evidence>
<dbReference type="EMBL" id="JBHUDL010000010">
    <property type="protein sequence ID" value="MFD1633758.1"/>
    <property type="molecule type" value="Genomic_DNA"/>
</dbReference>
<dbReference type="AlphaFoldDB" id="A0ABD6CYD8"/>
<dbReference type="CDD" id="cd00090">
    <property type="entry name" value="HTH_ARSR"/>
    <property type="match status" value="1"/>
</dbReference>
<dbReference type="GO" id="GO:0004077">
    <property type="term" value="F:biotin--[biotin carboxyl-carrier protein] ligase activity"/>
    <property type="evidence" value="ECO:0007669"/>
    <property type="project" value="UniProtKB-EC"/>
</dbReference>
<keyword evidence="1 5" id="KW-0436">Ligase</keyword>
<feature type="domain" description="BPL/LPL catalytic" evidence="4">
    <location>
        <begin position="67"/>
        <end position="268"/>
    </location>
</feature>
<dbReference type="InterPro" id="IPR008988">
    <property type="entry name" value="Transcriptional_repressor_C"/>
</dbReference>
<dbReference type="PANTHER" id="PTHR12835:SF5">
    <property type="entry name" value="BIOTIN--PROTEIN LIGASE"/>
    <property type="match status" value="1"/>
</dbReference>
<dbReference type="EC" id="6.3.4.15" evidence="5"/>
<dbReference type="CDD" id="cd16442">
    <property type="entry name" value="BPL"/>
    <property type="match status" value="1"/>
</dbReference>
<keyword evidence="3" id="KW-0067">ATP-binding</keyword>
<dbReference type="InterPro" id="IPR004143">
    <property type="entry name" value="BPL_LPL_catalytic"/>
</dbReference>
<dbReference type="InterPro" id="IPR045864">
    <property type="entry name" value="aa-tRNA-synth_II/BPL/LPL"/>
</dbReference>
<evidence type="ECO:0000256" key="2">
    <source>
        <dbReference type="ARBA" id="ARBA00022741"/>
    </source>
</evidence>
<dbReference type="Proteomes" id="UP001597075">
    <property type="component" value="Unassembled WGS sequence"/>
</dbReference>
<evidence type="ECO:0000259" key="4">
    <source>
        <dbReference type="PROSITE" id="PS51733"/>
    </source>
</evidence>
<accession>A0ABD6CYD8</accession>
<dbReference type="InterPro" id="IPR004408">
    <property type="entry name" value="Biotin_CoA_COase_ligase"/>
</dbReference>
<dbReference type="SUPFAM" id="SSF46785">
    <property type="entry name" value="Winged helix' DNA-binding domain"/>
    <property type="match status" value="1"/>
</dbReference>
<dbReference type="InterPro" id="IPR036388">
    <property type="entry name" value="WH-like_DNA-bd_sf"/>
</dbReference>
<evidence type="ECO:0000256" key="1">
    <source>
        <dbReference type="ARBA" id="ARBA00022598"/>
    </source>
</evidence>
<dbReference type="PANTHER" id="PTHR12835">
    <property type="entry name" value="BIOTIN PROTEIN LIGASE"/>
    <property type="match status" value="1"/>
</dbReference>
<dbReference type="SUPFAM" id="SSF55681">
    <property type="entry name" value="Class II aaRS and biotin synthetases"/>
    <property type="match status" value="1"/>
</dbReference>
<dbReference type="HAMAP" id="MF_00978">
    <property type="entry name" value="Bifunct_BirA"/>
    <property type="match status" value="1"/>
</dbReference>
<organism evidence="5 6">
    <name type="scientific">Haloplanus ruber</name>
    <dbReference type="NCBI Taxonomy" id="869892"/>
    <lineage>
        <taxon>Archaea</taxon>
        <taxon>Methanobacteriati</taxon>
        <taxon>Methanobacteriota</taxon>
        <taxon>Stenosarchaea group</taxon>
        <taxon>Halobacteria</taxon>
        <taxon>Halobacteriales</taxon>
        <taxon>Haloferacaceae</taxon>
        <taxon>Haloplanus</taxon>
    </lineage>
</organism>
<dbReference type="Pfam" id="PF08279">
    <property type="entry name" value="HTH_11"/>
    <property type="match status" value="1"/>
</dbReference>
<dbReference type="Pfam" id="PF03099">
    <property type="entry name" value="BPL_LplA_LipB"/>
    <property type="match status" value="1"/>
</dbReference>
<keyword evidence="6" id="KW-1185">Reference proteome</keyword>
<evidence type="ECO:0000256" key="3">
    <source>
        <dbReference type="ARBA" id="ARBA00022840"/>
    </source>
</evidence>
<dbReference type="InterPro" id="IPR036390">
    <property type="entry name" value="WH_DNA-bd_sf"/>
</dbReference>
<gene>
    <name evidence="5" type="ORF">ACFSBJ_08440</name>
</gene>
<dbReference type="InterPro" id="IPR003142">
    <property type="entry name" value="BPL_C"/>
</dbReference>
<dbReference type="GO" id="GO:0005524">
    <property type="term" value="F:ATP binding"/>
    <property type="evidence" value="ECO:0007669"/>
    <property type="project" value="UniProtKB-KW"/>
</dbReference>
<dbReference type="NCBIfam" id="TIGR00121">
    <property type="entry name" value="birA_ligase"/>
    <property type="match status" value="1"/>
</dbReference>
<dbReference type="SUPFAM" id="SSF50037">
    <property type="entry name" value="C-terminal domain of transcriptional repressors"/>
    <property type="match status" value="1"/>
</dbReference>
<dbReference type="Gene3D" id="1.10.10.10">
    <property type="entry name" value="Winged helix-like DNA-binding domain superfamily/Winged helix DNA-binding domain"/>
    <property type="match status" value="1"/>
</dbReference>
<sequence length="311" mass="32718">MSGERDTRRRLLDELAAATGPISGPTLADRLGVSRAAVWKQIEALREAGFEVASGADGYAVRSVPDYGADAIAYGLEAPYAVEFHDRLPSTNDQARERAATGVSDRLVVAGEQTGGRGRLDRTWDSPPGGVYASLLLAPGRPTAHAPVFTLAAAVAVTRACRAAGVDAVIKWPNDVLLAGSERKLAGVLTEMEGESDRVAWLIVGIGANVDVAGATLPEGATSVRAAGGDTDRRRFCQRVVETFHGLDPDAVLSAWREHAVTLGRVVRVETPGGTVEGEAVDIEFPGALVVRTDDGERVVHAGDCEHLRPA</sequence>
<dbReference type="InterPro" id="IPR011991">
    <property type="entry name" value="ArsR-like_HTH"/>
</dbReference>
<proteinExistence type="inferred from homology"/>
<dbReference type="Gene3D" id="2.30.30.100">
    <property type="match status" value="1"/>
</dbReference>
<dbReference type="InterPro" id="IPR030855">
    <property type="entry name" value="Bifunct_BirA"/>
</dbReference>
<dbReference type="PROSITE" id="PS51733">
    <property type="entry name" value="BPL_LPL_CATALYTIC"/>
    <property type="match status" value="1"/>
</dbReference>
<dbReference type="Pfam" id="PF02237">
    <property type="entry name" value="BPL_C"/>
    <property type="match status" value="1"/>
</dbReference>
<comment type="caution">
    <text evidence="5">The sequence shown here is derived from an EMBL/GenBank/DDBJ whole genome shotgun (WGS) entry which is preliminary data.</text>
</comment>
<keyword evidence="2" id="KW-0547">Nucleotide-binding</keyword>
<evidence type="ECO:0000313" key="5">
    <source>
        <dbReference type="EMBL" id="MFD1633758.1"/>
    </source>
</evidence>
<dbReference type="Gene3D" id="3.30.930.10">
    <property type="entry name" value="Bira Bifunctional Protein, Domain 2"/>
    <property type="match status" value="1"/>
</dbReference>
<name>A0ABD6CYD8_9EURY</name>